<feature type="transmembrane region" description="Helical" evidence="1">
    <location>
        <begin position="426"/>
        <end position="448"/>
    </location>
</feature>
<dbReference type="PANTHER" id="PTHR35313:SF1">
    <property type="entry name" value="NO EXINE FORMATION 1"/>
    <property type="match status" value="1"/>
</dbReference>
<keyword evidence="1" id="KW-1133">Transmembrane helix</keyword>
<evidence type="ECO:0000256" key="1">
    <source>
        <dbReference type="SAM" id="Phobius"/>
    </source>
</evidence>
<feature type="transmembrane region" description="Helical" evidence="1">
    <location>
        <begin position="250"/>
        <end position="275"/>
    </location>
</feature>
<feature type="transmembrane region" description="Helical" evidence="1">
    <location>
        <begin position="770"/>
        <end position="796"/>
    </location>
</feature>
<feature type="transmembrane region" description="Helical" evidence="1">
    <location>
        <begin position="102"/>
        <end position="123"/>
    </location>
</feature>
<dbReference type="PANTHER" id="PTHR35313">
    <property type="entry name" value="NO EXINE FORMATION 1"/>
    <property type="match status" value="1"/>
</dbReference>
<feature type="transmembrane region" description="Helical" evidence="1">
    <location>
        <begin position="911"/>
        <end position="930"/>
    </location>
</feature>
<name>A0A835Y1R5_9CHLO</name>
<evidence type="ECO:0000313" key="2">
    <source>
        <dbReference type="EMBL" id="KAG2493679.1"/>
    </source>
</evidence>
<feature type="transmembrane region" description="Helical" evidence="1">
    <location>
        <begin position="170"/>
        <end position="185"/>
    </location>
</feature>
<feature type="transmembrane region" description="Helical" evidence="1">
    <location>
        <begin position="351"/>
        <end position="373"/>
    </location>
</feature>
<feature type="transmembrane region" description="Helical" evidence="1">
    <location>
        <begin position="222"/>
        <end position="244"/>
    </location>
</feature>
<feature type="transmembrane region" description="Helical" evidence="1">
    <location>
        <begin position="1102"/>
        <end position="1120"/>
    </location>
</feature>
<feature type="transmembrane region" description="Helical" evidence="1">
    <location>
        <begin position="385"/>
        <end position="406"/>
    </location>
</feature>
<feature type="transmembrane region" description="Helical" evidence="1">
    <location>
        <begin position="1030"/>
        <end position="1051"/>
    </location>
</feature>
<dbReference type="Proteomes" id="UP000612055">
    <property type="component" value="Unassembled WGS sequence"/>
</dbReference>
<feature type="transmembrane region" description="Helical" evidence="1">
    <location>
        <begin position="1063"/>
        <end position="1082"/>
    </location>
</feature>
<accession>A0A835Y1R5</accession>
<dbReference type="EMBL" id="JAEHOE010000036">
    <property type="protein sequence ID" value="KAG2493679.1"/>
    <property type="molecule type" value="Genomic_DNA"/>
</dbReference>
<comment type="caution">
    <text evidence="2">The sequence shown here is derived from an EMBL/GenBank/DDBJ whole genome shotgun (WGS) entry which is preliminary data.</text>
</comment>
<reference evidence="2" key="1">
    <citation type="journal article" date="2020" name="bioRxiv">
        <title>Comparative genomics of Chlamydomonas.</title>
        <authorList>
            <person name="Craig R.J."/>
            <person name="Hasan A.R."/>
            <person name="Ness R.W."/>
            <person name="Keightley P.D."/>
        </authorList>
    </citation>
    <scope>NUCLEOTIDE SEQUENCE</scope>
    <source>
        <strain evidence="2">CCAP 11/70</strain>
    </source>
</reference>
<feature type="transmembrane region" description="Helical" evidence="1">
    <location>
        <begin position="519"/>
        <end position="538"/>
    </location>
</feature>
<feature type="transmembrane region" description="Helical" evidence="1">
    <location>
        <begin position="568"/>
        <end position="587"/>
    </location>
</feature>
<feature type="transmembrane region" description="Helical" evidence="1">
    <location>
        <begin position="1150"/>
        <end position="1167"/>
    </location>
</feature>
<feature type="transmembrane region" description="Helical" evidence="1">
    <location>
        <begin position="638"/>
        <end position="664"/>
    </location>
</feature>
<dbReference type="AlphaFoldDB" id="A0A835Y1R5"/>
<keyword evidence="1" id="KW-0472">Membrane</keyword>
<sequence length="1179" mass="124208">MSAASYYGAQGGGGASVATTRFTPADFKYNGRVALALIPCLLTVATIGGLSVLACLTVGAMVVYLMDALQYREGAFSCAWLTLACAYITFSLSLLTTSDAPIVLQLCMMFSALFLCGLTGMWGSLQFKWLQMQYPAAAIYFERCVLTCSLPLAAVMHSLGLATFVDYSDVPFYMAVLLTALYYALGRPLMSSFYNVKAGPAGIGGGPAVGPEAVVQTRADGALMAGLVAFLPALTYAAVHWVVLFVPVHVYSMLLLAGGMPLTLALLPGGMWWLAPAPQSPVNARAAGAAVDDGPSYGNTPYIATPSKGFAGLLRKGILATALLVALIGFEGRIVFHGFGQYIKLPPPWDWVAVTFALFGCAVVGILHLTGALGASVDVTMAGSFLLLCTTAASLAAGVPFQWLPAPLLAACGLSLFYESRSLREYMVFVVGAFLTLLWFMLQHFWFLDIVIGGFKLHTICKLAIAALVPALTVPGLIVARANGHLIGGLMVAQAVLVCLIEEKLFAAGHEDGAPEPMYPGWLILATSMLGLAAARILTGRGRLTPLASWLLHSLYGAKAAMLLIPEAYLVLPSALLLASTLAPYFFHGHSWLHNAPAHSASAGSLLAVSAAPPPGAVVSPVPPPRVRRLRLAPWQGLAHVLSVFVCVILSRFAIFDVVQFLISARPTEGLLLGCLFLVFAACLVPLASHCYGGTGLVARGAAGLGLVGLLLVLLQPPLPLAGGARCPRMPLSLSLCPRLWDERHVPMHSAEDVEIWGRGLSRREHWPRWMLIAAVVAGMATTGGGGAAGMAGVIAIQRRRTVVARMAFGAAAGLLVGSYTALELLPSQMPLQVLITAASIVAVMFVVLLSLPRAGGPVALPALAVLWGTCSGLALLLHAELPVPMERANSRLFPDSKVQVEREIYRATKASLLAVVACHSLLMAFALKLKMTSTLRRRTAAMTGRDANGAGTSMTSPSALLCGIVPSSVFTNYCAMLKLEGAGGMALQRLQAEGLGWVPSLGNILTITALALGLALNCFLNGGMGVPEGIFMLAPILLLLSQDPIILPGLTERQRYCPPMGAISLYLLASGVIQAITDILTPNGPAAQAGLPPALYLAKELGLAALAVPHHVLFLQYLWTLMPRRWGLPLLVAAPVCILPTVMCDVPALRFFGAVGAVVAVLQYFSMKHVRHVGMKVI</sequence>
<dbReference type="OrthoDB" id="10046650at2759"/>
<gene>
    <name evidence="2" type="ORF">HYH03_008193</name>
</gene>
<proteinExistence type="predicted"/>
<protein>
    <recommendedName>
        <fullName evidence="4">No exine formation 1</fullName>
    </recommendedName>
</protein>
<feature type="transmembrane region" description="Helical" evidence="1">
    <location>
        <begin position="460"/>
        <end position="480"/>
    </location>
</feature>
<feature type="transmembrane region" description="Helical" evidence="1">
    <location>
        <begin position="803"/>
        <end position="822"/>
    </location>
</feature>
<feature type="transmembrane region" description="Helical" evidence="1">
    <location>
        <begin position="996"/>
        <end position="1018"/>
    </location>
</feature>
<feature type="transmembrane region" description="Helical" evidence="1">
    <location>
        <begin position="670"/>
        <end position="688"/>
    </location>
</feature>
<keyword evidence="1" id="KW-0812">Transmembrane</keyword>
<feature type="transmembrane region" description="Helical" evidence="1">
    <location>
        <begin position="834"/>
        <end position="852"/>
    </location>
</feature>
<feature type="transmembrane region" description="Helical" evidence="1">
    <location>
        <begin position="78"/>
        <end position="96"/>
    </location>
</feature>
<keyword evidence="3" id="KW-1185">Reference proteome</keyword>
<evidence type="ECO:0000313" key="3">
    <source>
        <dbReference type="Proteomes" id="UP000612055"/>
    </source>
</evidence>
<feature type="transmembrane region" description="Helical" evidence="1">
    <location>
        <begin position="144"/>
        <end position="164"/>
    </location>
</feature>
<feature type="transmembrane region" description="Helical" evidence="1">
    <location>
        <begin position="318"/>
        <end position="339"/>
    </location>
</feature>
<organism evidence="2 3">
    <name type="scientific">Edaphochlamys debaryana</name>
    <dbReference type="NCBI Taxonomy" id="47281"/>
    <lineage>
        <taxon>Eukaryota</taxon>
        <taxon>Viridiplantae</taxon>
        <taxon>Chlorophyta</taxon>
        <taxon>core chlorophytes</taxon>
        <taxon>Chlorophyceae</taxon>
        <taxon>CS clade</taxon>
        <taxon>Chlamydomonadales</taxon>
        <taxon>Chlamydomonadales incertae sedis</taxon>
        <taxon>Edaphochlamys</taxon>
    </lineage>
</organism>
<feature type="transmembrane region" description="Helical" evidence="1">
    <location>
        <begin position="697"/>
        <end position="715"/>
    </location>
</feature>
<feature type="transmembrane region" description="Helical" evidence="1">
    <location>
        <begin position="859"/>
        <end position="880"/>
    </location>
</feature>
<feature type="transmembrane region" description="Helical" evidence="1">
    <location>
        <begin position="33"/>
        <end position="66"/>
    </location>
</feature>
<feature type="transmembrane region" description="Helical" evidence="1">
    <location>
        <begin position="1127"/>
        <end position="1144"/>
    </location>
</feature>
<evidence type="ECO:0008006" key="4">
    <source>
        <dbReference type="Google" id="ProtNLM"/>
    </source>
</evidence>